<dbReference type="EMBL" id="KN839905">
    <property type="protein sequence ID" value="KIJ58912.1"/>
    <property type="molecule type" value="Genomic_DNA"/>
</dbReference>
<dbReference type="Pfam" id="PF03171">
    <property type="entry name" value="2OG-FeII_Oxy"/>
    <property type="match status" value="1"/>
</dbReference>
<dbReference type="InterPro" id="IPR044861">
    <property type="entry name" value="IPNS-like_FE2OG_OXY"/>
</dbReference>
<protein>
    <recommendedName>
        <fullName evidence="1">Isopenicillin N synthase-like Fe(2+) 2OG dioxygenase domain-containing protein</fullName>
    </recommendedName>
</protein>
<dbReference type="Gene3D" id="2.60.120.330">
    <property type="entry name" value="B-lactam Antibiotic, Isopenicillin N Synthase, Chain"/>
    <property type="match status" value="1"/>
</dbReference>
<dbReference type="HOGENOM" id="CLU_1030801_0_0_1"/>
<keyword evidence="3" id="KW-1185">Reference proteome</keyword>
<name>A0A0C9W8B7_9AGAM</name>
<dbReference type="AlphaFoldDB" id="A0A0C9W8B7"/>
<dbReference type="OrthoDB" id="406156at2759"/>
<proteinExistence type="predicted"/>
<organism evidence="2 3">
    <name type="scientific">Hydnomerulius pinastri MD-312</name>
    <dbReference type="NCBI Taxonomy" id="994086"/>
    <lineage>
        <taxon>Eukaryota</taxon>
        <taxon>Fungi</taxon>
        <taxon>Dikarya</taxon>
        <taxon>Basidiomycota</taxon>
        <taxon>Agaricomycotina</taxon>
        <taxon>Agaricomycetes</taxon>
        <taxon>Agaricomycetidae</taxon>
        <taxon>Boletales</taxon>
        <taxon>Boletales incertae sedis</taxon>
        <taxon>Leucogyrophana</taxon>
    </lineage>
</organism>
<feature type="domain" description="Isopenicillin N synthase-like Fe(2+) 2OG dioxygenase" evidence="1">
    <location>
        <begin position="166"/>
        <end position="228"/>
    </location>
</feature>
<dbReference type="Proteomes" id="UP000053820">
    <property type="component" value="Unassembled WGS sequence"/>
</dbReference>
<evidence type="ECO:0000259" key="1">
    <source>
        <dbReference type="Pfam" id="PF03171"/>
    </source>
</evidence>
<dbReference type="InterPro" id="IPR027443">
    <property type="entry name" value="IPNS-like_sf"/>
</dbReference>
<evidence type="ECO:0000313" key="2">
    <source>
        <dbReference type="EMBL" id="KIJ58912.1"/>
    </source>
</evidence>
<dbReference type="SUPFAM" id="SSF51197">
    <property type="entry name" value="Clavaminate synthase-like"/>
    <property type="match status" value="1"/>
</dbReference>
<reference evidence="2 3" key="1">
    <citation type="submission" date="2014-04" db="EMBL/GenBank/DDBJ databases">
        <title>Evolutionary Origins and Diversification of the Mycorrhizal Mutualists.</title>
        <authorList>
            <consortium name="DOE Joint Genome Institute"/>
            <consortium name="Mycorrhizal Genomics Consortium"/>
            <person name="Kohler A."/>
            <person name="Kuo A."/>
            <person name="Nagy L.G."/>
            <person name="Floudas D."/>
            <person name="Copeland A."/>
            <person name="Barry K.W."/>
            <person name="Cichocki N."/>
            <person name="Veneault-Fourrey C."/>
            <person name="LaButti K."/>
            <person name="Lindquist E.A."/>
            <person name="Lipzen A."/>
            <person name="Lundell T."/>
            <person name="Morin E."/>
            <person name="Murat C."/>
            <person name="Riley R."/>
            <person name="Ohm R."/>
            <person name="Sun H."/>
            <person name="Tunlid A."/>
            <person name="Henrissat B."/>
            <person name="Grigoriev I.V."/>
            <person name="Hibbett D.S."/>
            <person name="Martin F."/>
        </authorList>
    </citation>
    <scope>NUCLEOTIDE SEQUENCE [LARGE SCALE GENOMIC DNA]</scope>
    <source>
        <strain evidence="2 3">MD-312</strain>
    </source>
</reference>
<accession>A0A0C9W8B7</accession>
<evidence type="ECO:0000313" key="3">
    <source>
        <dbReference type="Proteomes" id="UP000053820"/>
    </source>
</evidence>
<gene>
    <name evidence="2" type="ORF">HYDPIDRAFT_33713</name>
</gene>
<sequence>MPVKNVGHFCALITRFGVMHVEGVEKKPYPSMSLHIPQVFIEKRYSPFPLTSDGLGIGEVDYCTSYKPSHYWTVDTENRDLDQIEYCGLDRTFTKHPHPQALRPFLPELDAFARHSHFNILHPILRIIAQSLELSEEIPVEKHNFERPGDFSEVYASEIRRKSKIQECLTEGSHGQPVGGLQILSPDGKWRWVRHIDNVLVINTGDMMDFFTGGFYKPTIHRVIQPPADQSAYDRLGAFYFTMADDDLKKGAEKNVEEEIIEGIVGKRYD</sequence>